<comment type="subcellular location">
    <subcellularLocation>
        <location evidence="1">Mitochondrion membrane</location>
        <topology evidence="1">Multi-pass membrane protein</topology>
    </subcellularLocation>
</comment>
<keyword evidence="9" id="KW-0249">Electron transport</keyword>
<evidence type="ECO:0000256" key="15">
    <source>
        <dbReference type="ARBA" id="ARBA00049551"/>
    </source>
</evidence>
<dbReference type="InterPro" id="IPR050269">
    <property type="entry name" value="ComplexI_Subunit6"/>
</dbReference>
<accession>A0A2P1H8I4</accession>
<dbReference type="EC" id="7.1.1.2" evidence="3"/>
<dbReference type="EMBL" id="MG882188">
    <property type="protein sequence ID" value="AVN67843.1"/>
    <property type="molecule type" value="Genomic_DNA"/>
</dbReference>
<dbReference type="GO" id="GO:0031966">
    <property type="term" value="C:mitochondrial membrane"/>
    <property type="evidence" value="ECO:0007669"/>
    <property type="project" value="UniProtKB-SubCell"/>
</dbReference>
<evidence type="ECO:0000256" key="8">
    <source>
        <dbReference type="ARBA" id="ARBA00022967"/>
    </source>
</evidence>
<feature type="transmembrane region" description="Helical" evidence="16">
    <location>
        <begin position="132"/>
        <end position="154"/>
    </location>
</feature>
<evidence type="ECO:0000256" key="13">
    <source>
        <dbReference type="ARBA" id="ARBA00023136"/>
    </source>
</evidence>
<keyword evidence="10 16" id="KW-1133">Transmembrane helix</keyword>
<evidence type="ECO:0000256" key="16">
    <source>
        <dbReference type="SAM" id="Phobius"/>
    </source>
</evidence>
<keyword evidence="5" id="KW-0813">Transport</keyword>
<name>A0A2P1H8I4_ERGCA</name>
<keyword evidence="8" id="KW-1278">Translocase</keyword>
<evidence type="ECO:0000256" key="3">
    <source>
        <dbReference type="ARBA" id="ARBA00012944"/>
    </source>
</evidence>
<dbReference type="PANTHER" id="PTHR11435:SF1">
    <property type="entry name" value="NADH-UBIQUINONE OXIDOREDUCTASE CHAIN 6"/>
    <property type="match status" value="1"/>
</dbReference>
<feature type="transmembrane region" description="Helical" evidence="16">
    <location>
        <begin position="21"/>
        <end position="41"/>
    </location>
</feature>
<dbReference type="AlphaFoldDB" id="A0A2P1H8I4"/>
<comment type="catalytic activity">
    <reaction evidence="15">
        <text>a ubiquinone + NADH + 5 H(+)(in) = a ubiquinol + NAD(+) + 4 H(+)(out)</text>
        <dbReference type="Rhea" id="RHEA:29091"/>
        <dbReference type="Rhea" id="RHEA-COMP:9565"/>
        <dbReference type="Rhea" id="RHEA-COMP:9566"/>
        <dbReference type="ChEBI" id="CHEBI:15378"/>
        <dbReference type="ChEBI" id="CHEBI:16389"/>
        <dbReference type="ChEBI" id="CHEBI:17976"/>
        <dbReference type="ChEBI" id="CHEBI:57540"/>
        <dbReference type="ChEBI" id="CHEBI:57945"/>
        <dbReference type="EC" id="7.1.1.2"/>
    </reaction>
</comment>
<evidence type="ECO:0000256" key="5">
    <source>
        <dbReference type="ARBA" id="ARBA00022448"/>
    </source>
</evidence>
<proteinExistence type="inferred from homology"/>
<organism evidence="17">
    <name type="scientific">Ergaula capucina</name>
    <name type="common">Beetle roach</name>
    <dbReference type="NCBI Taxonomy" id="76901"/>
    <lineage>
        <taxon>Eukaryota</taxon>
        <taxon>Metazoa</taxon>
        <taxon>Ecdysozoa</taxon>
        <taxon>Arthropoda</taxon>
        <taxon>Hexapoda</taxon>
        <taxon>Insecta</taxon>
        <taxon>Pterygota</taxon>
        <taxon>Neoptera</taxon>
        <taxon>Polyneoptera</taxon>
        <taxon>Dictyoptera</taxon>
        <taxon>Blattodea</taxon>
        <taxon>Corydioidea</taxon>
        <taxon>Corydiidae</taxon>
        <taxon>Ergaula</taxon>
    </lineage>
</organism>
<keyword evidence="12 17" id="KW-0496">Mitochondrion</keyword>
<evidence type="ECO:0000256" key="2">
    <source>
        <dbReference type="ARBA" id="ARBA00005698"/>
    </source>
</evidence>
<reference evidence="17" key="1">
    <citation type="journal article" date="2018" name="Mol. Biol. Evol.">
        <title>Transoceanic dispersal and plate tectonics shaped global cockroach distributions: evidence from mitochondrial phylogenomics.</title>
        <authorList>
            <person name="Bourguignon T."/>
            <person name="Qian T."/>
            <person name="Ho S.Y.W."/>
            <person name="Juna F."/>
            <person name="Wang Z."/>
            <person name="Arab D.A."/>
            <person name="Cameron S.L."/>
            <person name="Walker J."/>
            <person name="Rentz D."/>
            <person name="Evans T.A."/>
            <person name="Lo N."/>
        </authorList>
    </citation>
    <scope>NUCLEOTIDE SEQUENCE</scope>
</reference>
<evidence type="ECO:0000256" key="4">
    <source>
        <dbReference type="ARBA" id="ARBA00021095"/>
    </source>
</evidence>
<keyword evidence="6" id="KW-0679">Respiratory chain</keyword>
<feature type="transmembrane region" description="Helical" evidence="16">
    <location>
        <begin position="78"/>
        <end position="96"/>
    </location>
</feature>
<keyword evidence="13 16" id="KW-0472">Membrane</keyword>
<keyword evidence="7 16" id="KW-0812">Transmembrane</keyword>
<keyword evidence="11" id="KW-0520">NAD</keyword>
<sequence>MNLLFNMSIMISINFMQMSHPLAIGLILLIQTITLCLISGLMSQTFWFPYILFLIFLGGMLILFIYVTSLASNEMFNLSTKIITMNLIMMILLYMLPYNYMMQNNSDITNIFYMMNNTSTCPLMKLYNEPNGFITIMLANYLFLTLIVVTKITNISKGPLRNMM</sequence>
<evidence type="ECO:0000256" key="12">
    <source>
        <dbReference type="ARBA" id="ARBA00023128"/>
    </source>
</evidence>
<dbReference type="GO" id="GO:0008137">
    <property type="term" value="F:NADH dehydrogenase (ubiquinone) activity"/>
    <property type="evidence" value="ECO:0007669"/>
    <property type="project" value="UniProtKB-EC"/>
</dbReference>
<evidence type="ECO:0000256" key="7">
    <source>
        <dbReference type="ARBA" id="ARBA00022692"/>
    </source>
</evidence>
<comment type="similarity">
    <text evidence="2">Belongs to the complex I subunit 6 family.</text>
</comment>
<evidence type="ECO:0000256" key="11">
    <source>
        <dbReference type="ARBA" id="ARBA00023027"/>
    </source>
</evidence>
<feature type="transmembrane region" description="Helical" evidence="16">
    <location>
        <begin position="47"/>
        <end position="66"/>
    </location>
</feature>
<evidence type="ECO:0000256" key="10">
    <source>
        <dbReference type="ARBA" id="ARBA00022989"/>
    </source>
</evidence>
<dbReference type="PANTHER" id="PTHR11435">
    <property type="entry name" value="NADH UBIQUINONE OXIDOREDUCTASE SUBUNIT ND6"/>
    <property type="match status" value="1"/>
</dbReference>
<protein>
    <recommendedName>
        <fullName evidence="4">NADH-ubiquinone oxidoreductase chain 6</fullName>
        <ecNumber evidence="3">7.1.1.2</ecNumber>
    </recommendedName>
    <alternativeName>
        <fullName evidence="14">NADH dehydrogenase subunit 6</fullName>
    </alternativeName>
</protein>
<evidence type="ECO:0000256" key="9">
    <source>
        <dbReference type="ARBA" id="ARBA00022982"/>
    </source>
</evidence>
<geneLocation type="mitochondrion" evidence="17"/>
<evidence type="ECO:0000256" key="14">
    <source>
        <dbReference type="ARBA" id="ARBA00031019"/>
    </source>
</evidence>
<gene>
    <name evidence="17" type="primary">nad6</name>
</gene>
<evidence type="ECO:0000313" key="17">
    <source>
        <dbReference type="EMBL" id="AVN67843.1"/>
    </source>
</evidence>
<evidence type="ECO:0000256" key="6">
    <source>
        <dbReference type="ARBA" id="ARBA00022660"/>
    </source>
</evidence>
<evidence type="ECO:0000256" key="1">
    <source>
        <dbReference type="ARBA" id="ARBA00004225"/>
    </source>
</evidence>